<evidence type="ECO:0000256" key="5">
    <source>
        <dbReference type="PROSITE-ProRule" id="PRU00339"/>
    </source>
</evidence>
<accession>A0A4Q7L5Y0</accession>
<proteinExistence type="inferred from homology"/>
<protein>
    <submittedName>
        <fullName evidence="9">DNA-binding SARP family transcriptional activator</fullName>
    </submittedName>
</protein>
<dbReference type="SMART" id="SM00028">
    <property type="entry name" value="TPR"/>
    <property type="match status" value="6"/>
</dbReference>
<dbReference type="InterPro" id="IPR011990">
    <property type="entry name" value="TPR-like_helical_dom_sf"/>
</dbReference>
<dbReference type="Pfam" id="PF13424">
    <property type="entry name" value="TPR_12"/>
    <property type="match status" value="3"/>
</dbReference>
<dbReference type="Proteomes" id="UP000294257">
    <property type="component" value="Unassembled WGS sequence"/>
</dbReference>
<dbReference type="InterPro" id="IPR001867">
    <property type="entry name" value="OmpR/PhoB-type_DNA-bd"/>
</dbReference>
<dbReference type="Pfam" id="PF13176">
    <property type="entry name" value="TPR_7"/>
    <property type="match status" value="1"/>
</dbReference>
<keyword evidence="2" id="KW-0805">Transcription regulation</keyword>
<feature type="domain" description="OmpR/PhoB-type" evidence="8">
    <location>
        <begin position="1"/>
        <end position="92"/>
    </location>
</feature>
<dbReference type="PROSITE" id="PS51755">
    <property type="entry name" value="OMPR_PHOB"/>
    <property type="match status" value="1"/>
</dbReference>
<dbReference type="Pfam" id="PF03704">
    <property type="entry name" value="BTAD"/>
    <property type="match status" value="1"/>
</dbReference>
<dbReference type="SMART" id="SM01043">
    <property type="entry name" value="BTAD"/>
    <property type="match status" value="1"/>
</dbReference>
<keyword evidence="5" id="KW-0802">TPR repeat</keyword>
<dbReference type="GO" id="GO:0000160">
    <property type="term" value="P:phosphorelay signal transduction system"/>
    <property type="evidence" value="ECO:0007669"/>
    <property type="project" value="InterPro"/>
</dbReference>
<dbReference type="GO" id="GO:0006355">
    <property type="term" value="P:regulation of DNA-templated transcription"/>
    <property type="evidence" value="ECO:0007669"/>
    <property type="project" value="InterPro"/>
</dbReference>
<comment type="caution">
    <text evidence="9">The sequence shown here is derived from an EMBL/GenBank/DDBJ whole genome shotgun (WGS) entry which is preliminary data.</text>
</comment>
<dbReference type="SUPFAM" id="SSF46894">
    <property type="entry name" value="C-terminal effector domain of the bipartite response regulators"/>
    <property type="match status" value="1"/>
</dbReference>
<dbReference type="InterPro" id="IPR036388">
    <property type="entry name" value="WH-like_DNA-bd_sf"/>
</dbReference>
<evidence type="ECO:0000256" key="2">
    <source>
        <dbReference type="ARBA" id="ARBA00023015"/>
    </source>
</evidence>
<feature type="DNA-binding region" description="OmpR/PhoB-type" evidence="6">
    <location>
        <begin position="1"/>
        <end position="92"/>
    </location>
</feature>
<dbReference type="AlphaFoldDB" id="A0A4Q7L5Y0"/>
<evidence type="ECO:0000256" key="4">
    <source>
        <dbReference type="ARBA" id="ARBA00023163"/>
    </source>
</evidence>
<evidence type="ECO:0000256" key="1">
    <source>
        <dbReference type="ARBA" id="ARBA00005820"/>
    </source>
</evidence>
<feature type="repeat" description="TPR" evidence="5">
    <location>
        <begin position="769"/>
        <end position="802"/>
    </location>
</feature>
<feature type="repeat" description="TPR" evidence="5">
    <location>
        <begin position="849"/>
        <end position="882"/>
    </location>
</feature>
<dbReference type="OrthoDB" id="4507225at2"/>
<dbReference type="InterPro" id="IPR016032">
    <property type="entry name" value="Sig_transdc_resp-reg_C-effctor"/>
</dbReference>
<dbReference type="Gene3D" id="1.25.40.10">
    <property type="entry name" value="Tetratricopeptide repeat domain"/>
    <property type="match status" value="3"/>
</dbReference>
<keyword evidence="4" id="KW-0804">Transcription</keyword>
<feature type="region of interest" description="Disordered" evidence="7">
    <location>
        <begin position="249"/>
        <end position="280"/>
    </location>
</feature>
<evidence type="ECO:0000259" key="8">
    <source>
        <dbReference type="PROSITE" id="PS51755"/>
    </source>
</evidence>
<name>A0A4Q7L5Y0_9PSEU</name>
<dbReference type="GO" id="GO:0003677">
    <property type="term" value="F:DNA binding"/>
    <property type="evidence" value="ECO:0007669"/>
    <property type="project" value="UniProtKB-UniRule"/>
</dbReference>
<dbReference type="SUPFAM" id="SSF52540">
    <property type="entry name" value="P-loop containing nucleoside triphosphate hydrolases"/>
    <property type="match status" value="1"/>
</dbReference>
<dbReference type="SMART" id="SM00862">
    <property type="entry name" value="Trans_reg_C"/>
    <property type="match status" value="1"/>
</dbReference>
<dbReference type="SUPFAM" id="SSF48452">
    <property type="entry name" value="TPR-like"/>
    <property type="match status" value="3"/>
</dbReference>
<comment type="similarity">
    <text evidence="1">Belongs to the AfsR/DnrI/RedD regulatory family.</text>
</comment>
<dbReference type="InterPro" id="IPR051677">
    <property type="entry name" value="AfsR-DnrI-RedD_regulator"/>
</dbReference>
<evidence type="ECO:0000313" key="9">
    <source>
        <dbReference type="EMBL" id="RZS44694.1"/>
    </source>
</evidence>
<keyword evidence="10" id="KW-1185">Reference proteome</keyword>
<dbReference type="GO" id="GO:0043531">
    <property type="term" value="F:ADP binding"/>
    <property type="evidence" value="ECO:0007669"/>
    <property type="project" value="InterPro"/>
</dbReference>
<dbReference type="Gene3D" id="1.10.10.10">
    <property type="entry name" value="Winged helix-like DNA-binding domain superfamily/Winged helix DNA-binding domain"/>
    <property type="match status" value="1"/>
</dbReference>
<dbReference type="PANTHER" id="PTHR35807:SF1">
    <property type="entry name" value="TRANSCRIPTIONAL REGULATOR REDD"/>
    <property type="match status" value="1"/>
</dbReference>
<gene>
    <name evidence="9" type="ORF">EV193_101570</name>
</gene>
<organism evidence="9 10">
    <name type="scientific">Herbihabitans rhizosphaerae</name>
    <dbReference type="NCBI Taxonomy" id="1872711"/>
    <lineage>
        <taxon>Bacteria</taxon>
        <taxon>Bacillati</taxon>
        <taxon>Actinomycetota</taxon>
        <taxon>Actinomycetes</taxon>
        <taxon>Pseudonocardiales</taxon>
        <taxon>Pseudonocardiaceae</taxon>
        <taxon>Herbihabitans</taxon>
    </lineage>
</organism>
<dbReference type="PANTHER" id="PTHR35807">
    <property type="entry name" value="TRANSCRIPTIONAL REGULATOR REDD-RELATED"/>
    <property type="match status" value="1"/>
</dbReference>
<evidence type="ECO:0000313" key="10">
    <source>
        <dbReference type="Proteomes" id="UP000294257"/>
    </source>
</evidence>
<reference evidence="9 10" key="1">
    <citation type="submission" date="2019-02" db="EMBL/GenBank/DDBJ databases">
        <title>Genomic Encyclopedia of Type Strains, Phase IV (KMG-IV): sequencing the most valuable type-strain genomes for metagenomic binning, comparative biology and taxonomic classification.</title>
        <authorList>
            <person name="Goeker M."/>
        </authorList>
    </citation>
    <scope>NUCLEOTIDE SEQUENCE [LARGE SCALE GENOMIC DNA]</scope>
    <source>
        <strain evidence="9 10">DSM 101727</strain>
    </source>
</reference>
<dbReference type="InterPro" id="IPR027417">
    <property type="entry name" value="P-loop_NTPase"/>
</dbReference>
<dbReference type="RefSeq" id="WP_130342343.1">
    <property type="nucleotide sequence ID" value="NZ_SGWQ01000001.1"/>
</dbReference>
<dbReference type="Pfam" id="PF00486">
    <property type="entry name" value="Trans_reg_C"/>
    <property type="match status" value="1"/>
</dbReference>
<keyword evidence="3 6" id="KW-0238">DNA-binding</keyword>
<dbReference type="EMBL" id="SGWQ01000001">
    <property type="protein sequence ID" value="RZS44694.1"/>
    <property type="molecule type" value="Genomic_DNA"/>
</dbReference>
<sequence length="1022" mass="112426">MEFRILGPVEAAVEGRRLPISGRQERLLALLLAESGQVATLDRVIETLWDTEPPATAKQQVHTTVGKLRRVLADAGAAGLVVTVGTGYQLRAEDEQVDARWFDRLLAEADAEARAGRLGAAAGTLRSALRLWHGKALSGLSGTVLQSMAAALDERRLTAIERYADLLLTTGAAAELVGELRAWAIQHPLRERLRAQLMLALYRSGQQAEALTVFDHTRRLLADELGVDPGPELRRLHEQILRNSRELEIPGSGADTAPLPIQPPPNTVDEPAEEPVRPCSLPYDIGDFTGRDSELEGLLAMATDVAADATLVTTIDGMAGVGKTSLAIHAAHRLSHRYPDGQMFIDLRGHTIGHRPLDPATALDMLLRSVGVPAAQIPNGVDERAARWRSELAGKRTLILLDNADDVDQVRPLLPGAPGCMAIVTSRKRLVDLDGAGSLSLDVLSGAHASHLFGRITGPERVITEPDAVSEVVELCGRLPVALRIAAARLRHRPSWTVGYLVDRLRDSMRRLAELSTGDRSVAGIFTLSYQHLGESQRRMFRLLGLHPGADVDAHAAAALTGLRVAEAEALLEGLLDHHLLEQYTPGRYTFHDLLRQHARATAEAEESAEARRLAIHRLLDYYLLTATAAAEAINPHGSQAPPSVRYTPADPTPVRDYATAMTWLDTEQHNLRAVIDHAEAGGWAAHAWKLPFALWRFYELRSNLDDWLGIYQRALKTTKDLDDLVGQASIHNRIGIICRRRGKYSEALMHYRRSLTLYRELGDHFAVRRPLHNIAVIYQFLGQHSDAIDHFRQVLALDREFEDRHGEAVTCSNLGGSLAKLGRHAEALRELTHALSLVRDIDDRYREALIREDLGNVHEKLGHHTTAMEYHRRALRLHQDSGNRLGEASSLTNMGNVFRLTGEFGAALARHTRALEIARDFGGREVECVILNNIGAAHRSDGDFAEGLEWHRRALTMARDIGFRAEEAKALDGLAHALSISGDAAVAHTYWSSALEMYTAMGVPEAEDVRRAMDGLAVRRG</sequence>
<feature type="repeat" description="TPR" evidence="5">
    <location>
        <begin position="729"/>
        <end position="762"/>
    </location>
</feature>
<dbReference type="InterPro" id="IPR005158">
    <property type="entry name" value="BTAD"/>
</dbReference>
<dbReference type="InterPro" id="IPR019734">
    <property type="entry name" value="TPR_rpt"/>
</dbReference>
<dbReference type="Gene3D" id="3.40.50.300">
    <property type="entry name" value="P-loop containing nucleotide triphosphate hydrolases"/>
    <property type="match status" value="1"/>
</dbReference>
<dbReference type="PROSITE" id="PS50005">
    <property type="entry name" value="TPR"/>
    <property type="match status" value="3"/>
</dbReference>
<dbReference type="CDD" id="cd15831">
    <property type="entry name" value="BTAD"/>
    <property type="match status" value="1"/>
</dbReference>
<evidence type="ECO:0000256" key="6">
    <source>
        <dbReference type="PROSITE-ProRule" id="PRU01091"/>
    </source>
</evidence>
<dbReference type="PRINTS" id="PR00364">
    <property type="entry name" value="DISEASERSIST"/>
</dbReference>
<evidence type="ECO:0000256" key="7">
    <source>
        <dbReference type="SAM" id="MobiDB-lite"/>
    </source>
</evidence>
<evidence type="ECO:0000256" key="3">
    <source>
        <dbReference type="ARBA" id="ARBA00023125"/>
    </source>
</evidence>